<dbReference type="InterPro" id="IPR001077">
    <property type="entry name" value="COMT_C"/>
</dbReference>
<keyword evidence="6" id="KW-1185">Reference proteome</keyword>
<dbReference type="SUPFAM" id="SSF53335">
    <property type="entry name" value="S-adenosyl-L-methionine-dependent methyltransferases"/>
    <property type="match status" value="1"/>
</dbReference>
<dbReference type="PANTHER" id="PTHR43712:SF2">
    <property type="entry name" value="O-METHYLTRANSFERASE CICE"/>
    <property type="match status" value="1"/>
</dbReference>
<evidence type="ECO:0000256" key="1">
    <source>
        <dbReference type="ARBA" id="ARBA00022603"/>
    </source>
</evidence>
<reference evidence="5 6" key="1">
    <citation type="submission" date="2019-07" db="EMBL/GenBank/DDBJ databases">
        <title>Whole genome shotgun sequence of Methylobacterium haplocladii NBRC 107714.</title>
        <authorList>
            <person name="Hosoyama A."/>
            <person name="Uohara A."/>
            <person name="Ohji S."/>
            <person name="Ichikawa N."/>
        </authorList>
    </citation>
    <scope>NUCLEOTIDE SEQUENCE [LARGE SCALE GENOMIC DNA]</scope>
    <source>
        <strain evidence="5 6">NBRC 107714</strain>
    </source>
</reference>
<dbReference type="PROSITE" id="PS51683">
    <property type="entry name" value="SAM_OMT_II"/>
    <property type="match status" value="1"/>
</dbReference>
<protein>
    <submittedName>
        <fullName evidence="5">Hydroxyneurosporene-O-methyltransferase</fullName>
    </submittedName>
</protein>
<dbReference type="InterPro" id="IPR029063">
    <property type="entry name" value="SAM-dependent_MTases_sf"/>
</dbReference>
<comment type="caution">
    <text evidence="5">The sequence shown here is derived from an EMBL/GenBank/DDBJ whole genome shotgun (WGS) entry which is preliminary data.</text>
</comment>
<dbReference type="PANTHER" id="PTHR43712">
    <property type="entry name" value="PUTATIVE (AFU_ORTHOLOGUE AFUA_4G14580)-RELATED"/>
    <property type="match status" value="1"/>
</dbReference>
<evidence type="ECO:0000313" key="6">
    <source>
        <dbReference type="Proteomes" id="UP000321258"/>
    </source>
</evidence>
<name>A0A512IM81_9HYPH</name>
<dbReference type="GO" id="GO:0008171">
    <property type="term" value="F:O-methyltransferase activity"/>
    <property type="evidence" value="ECO:0007669"/>
    <property type="project" value="InterPro"/>
</dbReference>
<evidence type="ECO:0000256" key="2">
    <source>
        <dbReference type="ARBA" id="ARBA00022679"/>
    </source>
</evidence>
<dbReference type="Gene3D" id="3.40.50.150">
    <property type="entry name" value="Vaccinia Virus protein VP39"/>
    <property type="match status" value="1"/>
</dbReference>
<evidence type="ECO:0000313" key="5">
    <source>
        <dbReference type="EMBL" id="GEO98823.1"/>
    </source>
</evidence>
<feature type="domain" description="O-methyltransferase C-terminal" evidence="4">
    <location>
        <begin position="194"/>
        <end position="351"/>
    </location>
</feature>
<dbReference type="CDD" id="cd02440">
    <property type="entry name" value="AdoMet_MTases"/>
    <property type="match status" value="1"/>
</dbReference>
<keyword evidence="1 5" id="KW-0489">Methyltransferase</keyword>
<evidence type="ECO:0000259" key="4">
    <source>
        <dbReference type="Pfam" id="PF00891"/>
    </source>
</evidence>
<dbReference type="Pfam" id="PF00891">
    <property type="entry name" value="Methyltransf_2"/>
    <property type="match status" value="1"/>
</dbReference>
<keyword evidence="2 5" id="KW-0808">Transferase</keyword>
<accession>A0A512IM81</accession>
<organism evidence="5 6">
    <name type="scientific">Methylobacterium haplocladii</name>
    <dbReference type="NCBI Taxonomy" id="1176176"/>
    <lineage>
        <taxon>Bacteria</taxon>
        <taxon>Pseudomonadati</taxon>
        <taxon>Pseudomonadota</taxon>
        <taxon>Alphaproteobacteria</taxon>
        <taxon>Hyphomicrobiales</taxon>
        <taxon>Methylobacteriaceae</taxon>
        <taxon>Methylobacterium</taxon>
    </lineage>
</organism>
<proteinExistence type="predicted"/>
<keyword evidence="3" id="KW-0949">S-adenosyl-L-methionine</keyword>
<dbReference type="AlphaFoldDB" id="A0A512IM81"/>
<dbReference type="RefSeq" id="WP_284246901.1">
    <property type="nucleotide sequence ID" value="NZ_BSPJ01000137.1"/>
</dbReference>
<sequence length="377" mass="41196">MPATALLCERSLRTLMPAAGVGGSTDEMSEPHVDQANFPRVDRFLESEVVAHALTFAFERGLIDRLDRQATVPADPLAAGLRLDRARFDCLAGLLVGGGIVEEPGPGLLALTPAFRAVLPYRDLIAAKLGFAAAAAEDLRRCFPAFIADLPAFMAASRTFELFRYDRCFEVTPDNLAATRRWVSYTTCLTRYEAGPCLERIDLAGHRRLLDLGGNSGEFAAQACRRATGLSATVFDLPVVCALGRENLSGRPEAARVRFQPGDMRRDPLPEGHDLVTFKSVLHDWPPEEACALLARAAQALAPGGRLVVYERTPVPLRDRPAGYVQAADLVFQPFFREAGLYTEILRAQGFPEIAVDRIRLETPFHLIVARKPGGES</sequence>
<dbReference type="EMBL" id="BJZT01000010">
    <property type="protein sequence ID" value="GEO98823.1"/>
    <property type="molecule type" value="Genomic_DNA"/>
</dbReference>
<dbReference type="Proteomes" id="UP000321258">
    <property type="component" value="Unassembled WGS sequence"/>
</dbReference>
<gene>
    <name evidence="5" type="ORF">MHA02_12110</name>
</gene>
<evidence type="ECO:0000256" key="3">
    <source>
        <dbReference type="ARBA" id="ARBA00022691"/>
    </source>
</evidence>
<dbReference type="GO" id="GO:0032259">
    <property type="term" value="P:methylation"/>
    <property type="evidence" value="ECO:0007669"/>
    <property type="project" value="UniProtKB-KW"/>
</dbReference>
<dbReference type="InterPro" id="IPR016461">
    <property type="entry name" value="COMT-like"/>
</dbReference>